<name>A0A7W2HHV4_9ACTN</name>
<gene>
    <name evidence="2" type="ORF">H1V43_24460</name>
</gene>
<dbReference type="AlphaFoldDB" id="A0A7W2HHV4"/>
<keyword evidence="3" id="KW-1185">Reference proteome</keyword>
<dbReference type="RefSeq" id="WP_181866078.1">
    <property type="nucleotide sequence ID" value="NZ_JACEQY010000029.1"/>
</dbReference>
<keyword evidence="1" id="KW-1133">Transmembrane helix</keyword>
<feature type="transmembrane region" description="Helical" evidence="1">
    <location>
        <begin position="65"/>
        <end position="86"/>
    </location>
</feature>
<evidence type="ECO:0000313" key="3">
    <source>
        <dbReference type="Proteomes" id="UP000586976"/>
    </source>
</evidence>
<sequence>MNTGETEGNAVSEIAKAPYLTDGTDFKGALKYYYGVALKRFAKFGVPCAFLWVQMFMWPMEYRGYLLPLAIAGMFGLLFTLFLFYGRMFLTWRCSRVFRAYPLEFRGPVEKVKLERPLRLHLRFGEHADQSLTMLAKDPLGRSRWPEGITNGLWFAGDDPFGGAAIVPGTGELLFMQPSEWALAAEARDNAGEVRIKQAKRAGIKRPVRYR</sequence>
<proteinExistence type="predicted"/>
<evidence type="ECO:0000256" key="1">
    <source>
        <dbReference type="SAM" id="Phobius"/>
    </source>
</evidence>
<keyword evidence="1" id="KW-0812">Transmembrane</keyword>
<accession>A0A7W2HHV4</accession>
<keyword evidence="1" id="KW-0472">Membrane</keyword>
<protein>
    <submittedName>
        <fullName evidence="2">Uncharacterized protein</fullName>
    </submittedName>
</protein>
<comment type="caution">
    <text evidence="2">The sequence shown here is derived from an EMBL/GenBank/DDBJ whole genome shotgun (WGS) entry which is preliminary data.</text>
</comment>
<dbReference type="Proteomes" id="UP000586976">
    <property type="component" value="Unassembled WGS sequence"/>
</dbReference>
<evidence type="ECO:0000313" key="2">
    <source>
        <dbReference type="EMBL" id="MBA4864448.1"/>
    </source>
</evidence>
<dbReference type="EMBL" id="JACEQY010000029">
    <property type="protein sequence ID" value="MBA4864448.1"/>
    <property type="molecule type" value="Genomic_DNA"/>
</dbReference>
<organism evidence="2 3">
    <name type="scientific">Streptomyces himalayensis subsp. aureolus</name>
    <dbReference type="NCBI Taxonomy" id="2758039"/>
    <lineage>
        <taxon>Bacteria</taxon>
        <taxon>Bacillati</taxon>
        <taxon>Actinomycetota</taxon>
        <taxon>Actinomycetes</taxon>
        <taxon>Kitasatosporales</taxon>
        <taxon>Streptomycetaceae</taxon>
        <taxon>Streptomyces</taxon>
        <taxon>Streptomyces himalayensis</taxon>
    </lineage>
</organism>
<feature type="transmembrane region" description="Helical" evidence="1">
    <location>
        <begin position="41"/>
        <end position="59"/>
    </location>
</feature>
<reference evidence="2 3" key="1">
    <citation type="submission" date="2020-07" db="EMBL/GenBank/DDBJ databases">
        <title>Streptomyces isolated from Indian soil.</title>
        <authorList>
            <person name="Mandal S."/>
            <person name="Maiti P.K."/>
        </authorList>
    </citation>
    <scope>NUCLEOTIDE SEQUENCE [LARGE SCALE GENOMIC DNA]</scope>
    <source>
        <strain evidence="2 3">PSKA54</strain>
    </source>
</reference>